<comment type="caution">
    <text evidence="1">The sequence shown here is derived from an EMBL/GenBank/DDBJ whole genome shotgun (WGS) entry which is preliminary data.</text>
</comment>
<dbReference type="OrthoDB" id="7582980at2"/>
<dbReference type="Proteomes" id="UP000317624">
    <property type="component" value="Unassembled WGS sequence"/>
</dbReference>
<dbReference type="Pfam" id="PF09550">
    <property type="entry name" value="Phage_TAC_6"/>
    <property type="match status" value="1"/>
</dbReference>
<protein>
    <submittedName>
        <fullName evidence="1">Phage tail assembly chaperone</fullName>
    </submittedName>
</protein>
<reference evidence="1 2" key="1">
    <citation type="submission" date="2019-07" db="EMBL/GenBank/DDBJ databases">
        <title>Hymenobacter sp. straun FUR1 Genome sequencing and assembly.</title>
        <authorList>
            <person name="Chhetri G."/>
        </authorList>
    </citation>
    <scope>NUCLEOTIDE SEQUENCE [LARGE SCALE GENOMIC DNA]</scope>
    <source>
        <strain evidence="1 2">Fur1</strain>
    </source>
</reference>
<gene>
    <name evidence="1" type="ORF">FNT36_03235</name>
</gene>
<dbReference type="InterPro" id="IPR019056">
    <property type="entry name" value="Phage_TAC_6"/>
</dbReference>
<keyword evidence="2" id="KW-1185">Reference proteome</keyword>
<name>A0A558C2T3_9BACT</name>
<evidence type="ECO:0000313" key="1">
    <source>
        <dbReference type="EMBL" id="TVT43120.1"/>
    </source>
</evidence>
<proteinExistence type="predicted"/>
<dbReference type="AlphaFoldDB" id="A0A558C2T3"/>
<sequence>MDAEREWRDFRDFAYGELELKPAEFWELTLAEFDSMARGYRRRQERKEREEVEQWRRTRLVATILVNAHRGASQLAQSPEEFMALPGDPPPAPPMSEETFDETMARLAEFDNLQTAA</sequence>
<evidence type="ECO:0000313" key="2">
    <source>
        <dbReference type="Proteomes" id="UP000317624"/>
    </source>
</evidence>
<dbReference type="EMBL" id="VMRJ01000001">
    <property type="protein sequence ID" value="TVT43120.1"/>
    <property type="molecule type" value="Genomic_DNA"/>
</dbReference>
<organism evidence="1 2">
    <name type="scientific">Hymenobacter setariae</name>
    <dbReference type="NCBI Taxonomy" id="2594794"/>
    <lineage>
        <taxon>Bacteria</taxon>
        <taxon>Pseudomonadati</taxon>
        <taxon>Bacteroidota</taxon>
        <taxon>Cytophagia</taxon>
        <taxon>Cytophagales</taxon>
        <taxon>Hymenobacteraceae</taxon>
        <taxon>Hymenobacter</taxon>
    </lineage>
</organism>
<accession>A0A558C2T3</accession>